<organism evidence="2 3">
    <name type="scientific">Pseudodesulfovibrio karagichevae</name>
    <dbReference type="NCBI Taxonomy" id="3239305"/>
    <lineage>
        <taxon>Bacteria</taxon>
        <taxon>Pseudomonadati</taxon>
        <taxon>Thermodesulfobacteriota</taxon>
        <taxon>Desulfovibrionia</taxon>
        <taxon>Desulfovibrionales</taxon>
        <taxon>Desulfovibrionaceae</taxon>
    </lineage>
</organism>
<evidence type="ECO:0000313" key="3">
    <source>
        <dbReference type="Proteomes" id="UP001568698"/>
    </source>
</evidence>
<feature type="transmembrane region" description="Helical" evidence="1">
    <location>
        <begin position="208"/>
        <end position="226"/>
    </location>
</feature>
<keyword evidence="1" id="KW-1133">Transmembrane helix</keyword>
<dbReference type="RefSeq" id="WP_371386159.1">
    <property type="nucleotide sequence ID" value="NZ_JBGLYH010000016.1"/>
</dbReference>
<feature type="transmembrane region" description="Helical" evidence="1">
    <location>
        <begin position="138"/>
        <end position="156"/>
    </location>
</feature>
<feature type="transmembrane region" description="Helical" evidence="1">
    <location>
        <begin position="7"/>
        <end position="25"/>
    </location>
</feature>
<dbReference type="Proteomes" id="UP001568698">
    <property type="component" value="Unassembled WGS sequence"/>
</dbReference>
<protein>
    <submittedName>
        <fullName evidence="2">Uncharacterized protein</fullName>
    </submittedName>
</protein>
<keyword evidence="1" id="KW-0812">Transmembrane</keyword>
<gene>
    <name evidence="2" type="ORF">AB6M95_07735</name>
</gene>
<name>A0ABV4K468_9BACT</name>
<feature type="transmembrane region" description="Helical" evidence="1">
    <location>
        <begin position="168"/>
        <end position="187"/>
    </location>
</feature>
<proteinExistence type="predicted"/>
<sequence length="290" mass="33066">MYLKRYLFALVLYYLSYALLVRWQALFGARPDEAHAAVQGILATIYVLMSLNLVVFRPQARFAFESWTHRTIRWVLYLTLYLGLVMMPALLMLRAGSDLFRLTLAAPVLLFLGMLHSPKQKDVPEPDDGRFEDGPRRWMTYASVYVIATYAGAMLITRLAPQPNVRMGLVLLFLAKSVMGLWMLHRLTVARPNVRFASLTGGQRWKRCLVHTGLYLCLVFVLPRILLALTGGAMPLDLLGIIALLASAAYGPTLAAIPWPPREPRPLRETEEERLRRRMRELLPPLHPDR</sequence>
<feature type="transmembrane region" description="Helical" evidence="1">
    <location>
        <begin position="75"/>
        <end position="93"/>
    </location>
</feature>
<keyword evidence="3" id="KW-1185">Reference proteome</keyword>
<accession>A0ABV4K468</accession>
<evidence type="ECO:0000313" key="2">
    <source>
        <dbReference type="EMBL" id="MEZ7196633.1"/>
    </source>
</evidence>
<comment type="caution">
    <text evidence="2">The sequence shown here is derived from an EMBL/GenBank/DDBJ whole genome shotgun (WGS) entry which is preliminary data.</text>
</comment>
<evidence type="ECO:0000256" key="1">
    <source>
        <dbReference type="SAM" id="Phobius"/>
    </source>
</evidence>
<keyword evidence="1" id="KW-0472">Membrane</keyword>
<feature type="transmembrane region" description="Helical" evidence="1">
    <location>
        <begin position="238"/>
        <end position="259"/>
    </location>
</feature>
<feature type="transmembrane region" description="Helical" evidence="1">
    <location>
        <begin position="37"/>
        <end position="55"/>
    </location>
</feature>
<reference evidence="2 3" key="1">
    <citation type="submission" date="2024-08" db="EMBL/GenBank/DDBJ databases">
        <title>Sulfate-reducing bacteria isolated from formation water of the oil field in Kazakhstan and description of Pseudodesulfovibrio sp.</title>
        <authorList>
            <person name="Bidzhieva S.K."/>
            <person name="Tourova T.P."/>
            <person name="Grouzdev D.S."/>
            <person name="Beletsky A.V."/>
            <person name="Sokolova D.S."/>
            <person name="Samigullina S.R."/>
            <person name="Poltaraus A.B."/>
            <person name="Avtukh A.N."/>
            <person name="Tereshina V.M."/>
            <person name="Zhaparov N.S."/>
            <person name="Mardanov A.V."/>
            <person name="Nazina T.N."/>
        </authorList>
    </citation>
    <scope>NUCLEOTIDE SEQUENCE [LARGE SCALE GENOMIC DNA]</scope>
    <source>
        <strain evidence="2 3">9FUS</strain>
    </source>
</reference>
<dbReference type="EMBL" id="JBGLYH010000016">
    <property type="protein sequence ID" value="MEZ7196633.1"/>
    <property type="molecule type" value="Genomic_DNA"/>
</dbReference>